<name>A0A9D1XR95_9BACT</name>
<dbReference type="PANTHER" id="PTHR40459:SF1">
    <property type="entry name" value="CONSERVED HYPOTHETICAL ALANINE AND LEUCINE RICH PROTEIN"/>
    <property type="match status" value="1"/>
</dbReference>
<dbReference type="Proteomes" id="UP000823847">
    <property type="component" value="Unassembled WGS sequence"/>
</dbReference>
<dbReference type="InterPro" id="IPR028939">
    <property type="entry name" value="P5C_Rdtase_cat_N"/>
</dbReference>
<evidence type="ECO:0000313" key="4">
    <source>
        <dbReference type="Proteomes" id="UP000823847"/>
    </source>
</evidence>
<comment type="caution">
    <text evidence="3">The sequence shown here is derived from an EMBL/GenBank/DDBJ whole genome shotgun (WGS) entry which is preliminary data.</text>
</comment>
<evidence type="ECO:0000313" key="3">
    <source>
        <dbReference type="EMBL" id="HIX86287.1"/>
    </source>
</evidence>
<reference evidence="3" key="2">
    <citation type="submission" date="2021-04" db="EMBL/GenBank/DDBJ databases">
        <authorList>
            <person name="Gilroy R."/>
        </authorList>
    </citation>
    <scope>NUCLEOTIDE SEQUENCE</scope>
    <source>
        <strain evidence="3">ChiHecec2B26-12326</strain>
    </source>
</reference>
<protein>
    <submittedName>
        <fullName evidence="3">DUF2520 domain-containing protein</fullName>
    </submittedName>
</protein>
<feature type="domain" description="DUF2520" evidence="2">
    <location>
        <begin position="125"/>
        <end position="248"/>
    </location>
</feature>
<proteinExistence type="predicted"/>
<dbReference type="Pfam" id="PF10728">
    <property type="entry name" value="DUF2520"/>
    <property type="match status" value="1"/>
</dbReference>
<reference evidence="3" key="1">
    <citation type="journal article" date="2021" name="PeerJ">
        <title>Extensive microbial diversity within the chicken gut microbiome revealed by metagenomics and culture.</title>
        <authorList>
            <person name="Gilroy R."/>
            <person name="Ravi A."/>
            <person name="Getino M."/>
            <person name="Pursley I."/>
            <person name="Horton D.L."/>
            <person name="Alikhan N.F."/>
            <person name="Baker D."/>
            <person name="Gharbi K."/>
            <person name="Hall N."/>
            <person name="Watson M."/>
            <person name="Adriaenssens E.M."/>
            <person name="Foster-Nyarko E."/>
            <person name="Jarju S."/>
            <person name="Secka A."/>
            <person name="Antonio M."/>
            <person name="Oren A."/>
            <person name="Chaudhuri R.R."/>
            <person name="La Ragione R."/>
            <person name="Hildebrand F."/>
            <person name="Pallen M.J."/>
        </authorList>
    </citation>
    <scope>NUCLEOTIDE SEQUENCE</scope>
    <source>
        <strain evidence="3">ChiHecec2B26-12326</strain>
    </source>
</reference>
<dbReference type="InterPro" id="IPR008927">
    <property type="entry name" value="6-PGluconate_DH-like_C_sf"/>
</dbReference>
<dbReference type="InterPro" id="IPR036291">
    <property type="entry name" value="NAD(P)-bd_dom_sf"/>
</dbReference>
<dbReference type="PANTHER" id="PTHR40459">
    <property type="entry name" value="CONSERVED HYPOTHETICAL ALANINE AND LEUCINE RICH PROTEIN"/>
    <property type="match status" value="1"/>
</dbReference>
<sequence length="256" mass="29052">MTRVVFIGAGNLATRLSLEMRRAGMEIRQVYSRADTHARELAERLACAWTTAPEAIVPDADLYLFALKDSALREVIERVRPNGGLWVHTAGSMPMSVFEGRAERYGVLYPLQTFSKEREVDFRRIPFFLEAARAEDGRFLEGIARRLSDDVRFLPSEKRRSLHLAAVFACNFANHMYALAERVLQEEGIPGEVLLPLIDETAAKVHHLSPREAQTGPAVRYDENVIARHLALLRDPATRDLYERISASIYNLKFEI</sequence>
<evidence type="ECO:0000259" key="1">
    <source>
        <dbReference type="Pfam" id="PF03807"/>
    </source>
</evidence>
<dbReference type="AlphaFoldDB" id="A0A9D1XR95"/>
<dbReference type="SUPFAM" id="SSF51735">
    <property type="entry name" value="NAD(P)-binding Rossmann-fold domains"/>
    <property type="match status" value="1"/>
</dbReference>
<dbReference type="Pfam" id="PF03807">
    <property type="entry name" value="F420_oxidored"/>
    <property type="match status" value="1"/>
</dbReference>
<dbReference type="InterPro" id="IPR037108">
    <property type="entry name" value="TM1727-like_C_sf"/>
</dbReference>
<organism evidence="3 4">
    <name type="scientific">Candidatus Parabacteroides intestinigallinarum</name>
    <dbReference type="NCBI Taxonomy" id="2838722"/>
    <lineage>
        <taxon>Bacteria</taxon>
        <taxon>Pseudomonadati</taxon>
        <taxon>Bacteroidota</taxon>
        <taxon>Bacteroidia</taxon>
        <taxon>Bacteroidales</taxon>
        <taxon>Tannerellaceae</taxon>
        <taxon>Parabacteroides</taxon>
    </lineage>
</organism>
<dbReference type="Gene3D" id="3.40.50.720">
    <property type="entry name" value="NAD(P)-binding Rossmann-like Domain"/>
    <property type="match status" value="1"/>
</dbReference>
<dbReference type="InterPro" id="IPR018931">
    <property type="entry name" value="DUF2520"/>
</dbReference>
<dbReference type="SUPFAM" id="SSF48179">
    <property type="entry name" value="6-phosphogluconate dehydrogenase C-terminal domain-like"/>
    <property type="match status" value="1"/>
</dbReference>
<gene>
    <name evidence="3" type="ORF">H9848_06735</name>
</gene>
<evidence type="ECO:0000259" key="2">
    <source>
        <dbReference type="Pfam" id="PF10728"/>
    </source>
</evidence>
<dbReference type="Gene3D" id="1.10.1040.20">
    <property type="entry name" value="ProC-like, C-terminal domain"/>
    <property type="match status" value="1"/>
</dbReference>
<feature type="domain" description="Pyrroline-5-carboxylate reductase catalytic N-terminal" evidence="1">
    <location>
        <begin position="3"/>
        <end position="79"/>
    </location>
</feature>
<dbReference type="EMBL" id="DXEN01000054">
    <property type="protein sequence ID" value="HIX86287.1"/>
    <property type="molecule type" value="Genomic_DNA"/>
</dbReference>
<accession>A0A9D1XR95</accession>